<feature type="domain" description="Recombinase" evidence="4">
    <location>
        <begin position="259"/>
        <end position="386"/>
    </location>
</feature>
<comment type="caution">
    <text evidence="5">The sequence shown here is derived from an EMBL/GenBank/DDBJ whole genome shotgun (WGS) entry which is preliminary data.</text>
</comment>
<dbReference type="InterPro" id="IPR038109">
    <property type="entry name" value="DNA_bind_recomb_sf"/>
</dbReference>
<dbReference type="PROSITE" id="PS51737">
    <property type="entry name" value="RECOMBINASE_DNA_BIND"/>
    <property type="match status" value="1"/>
</dbReference>
<dbReference type="InterPro" id="IPR025827">
    <property type="entry name" value="Zn_ribbon_recom_dom"/>
</dbReference>
<reference evidence="5 6" key="1">
    <citation type="submission" date="2019-11" db="EMBL/GenBank/DDBJ databases">
        <title>Whole-genome sequence of a the green, strictly anaerobic photosynthetic bacterium Heliobacillus mobilis DSM 6151.</title>
        <authorList>
            <person name="Kyndt J.A."/>
            <person name="Meyer T.E."/>
        </authorList>
    </citation>
    <scope>NUCLEOTIDE SEQUENCE [LARGE SCALE GENOMIC DNA]</scope>
    <source>
        <strain evidence="5 6">DSM 6151</strain>
    </source>
</reference>
<dbReference type="Proteomes" id="UP000430670">
    <property type="component" value="Unassembled WGS sequence"/>
</dbReference>
<dbReference type="InterPro" id="IPR011109">
    <property type="entry name" value="DNA_bind_recombinase_dom"/>
</dbReference>
<feature type="compositionally biased region" description="Polar residues" evidence="2">
    <location>
        <begin position="8"/>
        <end position="20"/>
    </location>
</feature>
<dbReference type="Pfam" id="PF13408">
    <property type="entry name" value="Zn_ribbon_recom"/>
    <property type="match status" value="1"/>
</dbReference>
<name>A0A6I3SHK5_HELMO</name>
<evidence type="ECO:0000259" key="3">
    <source>
        <dbReference type="PROSITE" id="PS51736"/>
    </source>
</evidence>
<feature type="region of interest" description="Disordered" evidence="2">
    <location>
        <begin position="1"/>
        <end position="59"/>
    </location>
</feature>
<proteinExistence type="predicted"/>
<gene>
    <name evidence="5" type="ORF">GJ688_05100</name>
</gene>
<dbReference type="OrthoDB" id="1094757at2"/>
<dbReference type="InterPro" id="IPR036162">
    <property type="entry name" value="Resolvase-like_N_sf"/>
</dbReference>
<dbReference type="PANTHER" id="PTHR30461">
    <property type="entry name" value="DNA-INVERTASE FROM LAMBDOID PROPHAGE"/>
    <property type="match status" value="1"/>
</dbReference>
<evidence type="ECO:0000256" key="1">
    <source>
        <dbReference type="SAM" id="Coils"/>
    </source>
</evidence>
<dbReference type="InterPro" id="IPR050639">
    <property type="entry name" value="SSR_resolvase"/>
</dbReference>
<protein>
    <submittedName>
        <fullName evidence="5">Recombinase family protein</fullName>
    </submittedName>
</protein>
<feature type="coiled-coil region" evidence="1">
    <location>
        <begin position="522"/>
        <end position="563"/>
    </location>
</feature>
<dbReference type="Pfam" id="PF07508">
    <property type="entry name" value="Recombinase"/>
    <property type="match status" value="1"/>
</dbReference>
<dbReference type="Gene3D" id="3.40.50.1390">
    <property type="entry name" value="Resolvase, N-terminal catalytic domain"/>
    <property type="match status" value="1"/>
</dbReference>
<dbReference type="AlphaFoldDB" id="A0A6I3SHK5"/>
<accession>A0A6I3SHK5</accession>
<feature type="compositionally biased region" description="Basic and acidic residues" evidence="2">
    <location>
        <begin position="21"/>
        <end position="47"/>
    </location>
</feature>
<evidence type="ECO:0000313" key="6">
    <source>
        <dbReference type="Proteomes" id="UP000430670"/>
    </source>
</evidence>
<keyword evidence="1" id="KW-0175">Coiled coil</keyword>
<feature type="domain" description="Resolvase/invertase-type recombinase catalytic" evidence="3">
    <location>
        <begin position="106"/>
        <end position="252"/>
    </location>
</feature>
<dbReference type="SMART" id="SM00857">
    <property type="entry name" value="Resolvase"/>
    <property type="match status" value="1"/>
</dbReference>
<dbReference type="SUPFAM" id="SSF53041">
    <property type="entry name" value="Resolvase-like"/>
    <property type="match status" value="1"/>
</dbReference>
<evidence type="ECO:0000259" key="4">
    <source>
        <dbReference type="PROSITE" id="PS51737"/>
    </source>
</evidence>
<dbReference type="PANTHER" id="PTHR30461:SF23">
    <property type="entry name" value="DNA RECOMBINASE-RELATED"/>
    <property type="match status" value="1"/>
</dbReference>
<keyword evidence="6" id="KW-1185">Reference proteome</keyword>
<sequence length="618" mass="72233">MRRRSKEVSATTRRQNLNKETPNRESPNRDTPYRESSQRVKSKETGKRHANKNTNPATKAAVTDDIEIIMDNREIVTDDIVIKPRQSGNFEILTDIKSTLNMPNLSVGGYIRVSTAKEGQKTSIENQEKYIREWCEVNGYQLHQVYIDVKSGQFARLRSDLHKMLTDIEEKKICGIVTKEIARSSRDVMDTLELKRNLSDQGAFLISIRENYDSRTDDDEFLLIIHAALAQKERKTTSSRVKVTQMLKAKEGRGNVPPPYGYRYGEDGRYLPDPLEAPVYHKMVENFLNGRYGRLKIAKELNRENTPGPRGGKWCPSSVKFILENPVYLGIMIYNTTTLIRTAGGERKRVIRPQEEWVVVHEAHPPLITKEDFDRVQDLIQRRRAKDNRDQWSFEKKYLLSGRIYCGVCGGRMHGSYFRQRYKVKSEEEKECFLYRYVCQGKNGRCDRPMKYYKMQIIDQMILDEITKVLHKLINPEEAGRYVQRHKDLFHKNLSKERKEREHLKVRIDKNKKAMLLQQVAYEEEAIDLEEYKMRLAKLREEKDQLAQKLERLNQKMAATDSAEETVQAITHHIVRSLGNIGHLSGDRKRSLIDLMISRVVVYPQHQIDIQWSFKKII</sequence>
<dbReference type="GO" id="GO:0003677">
    <property type="term" value="F:DNA binding"/>
    <property type="evidence" value="ECO:0007669"/>
    <property type="project" value="InterPro"/>
</dbReference>
<dbReference type="InterPro" id="IPR006119">
    <property type="entry name" value="Resolv_N"/>
</dbReference>
<dbReference type="EMBL" id="WNKU01000003">
    <property type="protein sequence ID" value="MTV48359.1"/>
    <property type="molecule type" value="Genomic_DNA"/>
</dbReference>
<dbReference type="Pfam" id="PF00239">
    <property type="entry name" value="Resolvase"/>
    <property type="match status" value="1"/>
</dbReference>
<dbReference type="CDD" id="cd00338">
    <property type="entry name" value="Ser_Recombinase"/>
    <property type="match status" value="1"/>
</dbReference>
<dbReference type="Gene3D" id="3.90.1750.20">
    <property type="entry name" value="Putative Large Serine Recombinase, Chain B, Domain 2"/>
    <property type="match status" value="1"/>
</dbReference>
<organism evidence="5 6">
    <name type="scientific">Heliobacterium mobile</name>
    <name type="common">Heliobacillus mobilis</name>
    <dbReference type="NCBI Taxonomy" id="28064"/>
    <lineage>
        <taxon>Bacteria</taxon>
        <taxon>Bacillati</taxon>
        <taxon>Bacillota</taxon>
        <taxon>Clostridia</taxon>
        <taxon>Eubacteriales</taxon>
        <taxon>Heliobacteriaceae</taxon>
        <taxon>Heliobacterium</taxon>
    </lineage>
</organism>
<dbReference type="PROSITE" id="PS51736">
    <property type="entry name" value="RECOMBINASES_3"/>
    <property type="match status" value="1"/>
</dbReference>
<evidence type="ECO:0000256" key="2">
    <source>
        <dbReference type="SAM" id="MobiDB-lite"/>
    </source>
</evidence>
<dbReference type="GO" id="GO:0000150">
    <property type="term" value="F:DNA strand exchange activity"/>
    <property type="evidence" value="ECO:0007669"/>
    <property type="project" value="InterPro"/>
</dbReference>
<evidence type="ECO:0000313" key="5">
    <source>
        <dbReference type="EMBL" id="MTV48359.1"/>
    </source>
</evidence>